<accession>A0A2N0HK99</accession>
<reference evidence="3 4" key="1">
    <citation type="submission" date="2017-11" db="EMBL/GenBank/DDBJ databases">
        <title>Genomic Encyclopedia of Type Strains, Phase III (KMG-III): the genomes of soil and plant-associated and newly described type strains.</title>
        <authorList>
            <person name="Whitman W."/>
        </authorList>
    </citation>
    <scope>NUCLEOTIDE SEQUENCE [LARGE SCALE GENOMIC DNA]</scope>
    <source>
        <strain evidence="3 4">CGMCC 1.12274</strain>
    </source>
</reference>
<comment type="caution">
    <text evidence="3">The sequence shown here is derived from an EMBL/GenBank/DDBJ whole genome shotgun (WGS) entry which is preliminary data.</text>
</comment>
<keyword evidence="2" id="KW-1133">Transmembrane helix</keyword>
<evidence type="ECO:0000313" key="4">
    <source>
        <dbReference type="Proteomes" id="UP000232587"/>
    </source>
</evidence>
<feature type="compositionally biased region" description="Basic residues" evidence="1">
    <location>
        <begin position="65"/>
        <end position="93"/>
    </location>
</feature>
<evidence type="ECO:0000313" key="3">
    <source>
        <dbReference type="EMBL" id="PKB19377.1"/>
    </source>
</evidence>
<dbReference type="AlphaFoldDB" id="A0A2N0HK99"/>
<name>A0A2N0HK99_9SPHN</name>
<dbReference type="Proteomes" id="UP000232587">
    <property type="component" value="Unassembled WGS sequence"/>
</dbReference>
<dbReference type="EMBL" id="PHUF01000003">
    <property type="protein sequence ID" value="PKB19377.1"/>
    <property type="molecule type" value="Genomic_DNA"/>
</dbReference>
<sequence length="103" mass="10548">MKSLSSLLLSGHIAETIARITPNPLLRSGASALAVRWAMRSVPAALAVVAAGAAYRYLTKDGAATKRKPASRTTSHRKAPAAKRTASKSRTGRAKAAPAAAAA</sequence>
<proteinExistence type="predicted"/>
<organism evidence="3 4">
    <name type="scientific">Novosphingobium kunmingense</name>
    <dbReference type="NCBI Taxonomy" id="1211806"/>
    <lineage>
        <taxon>Bacteria</taxon>
        <taxon>Pseudomonadati</taxon>
        <taxon>Pseudomonadota</taxon>
        <taxon>Alphaproteobacteria</taxon>
        <taxon>Sphingomonadales</taxon>
        <taxon>Sphingomonadaceae</taxon>
        <taxon>Novosphingobium</taxon>
    </lineage>
</organism>
<protein>
    <submittedName>
        <fullName evidence="3">Uncharacterized protein</fullName>
    </submittedName>
</protein>
<gene>
    <name evidence="3" type="ORF">B0I00_1609</name>
</gene>
<keyword evidence="2" id="KW-0812">Transmembrane</keyword>
<feature type="compositionally biased region" description="Low complexity" evidence="1">
    <location>
        <begin position="94"/>
        <end position="103"/>
    </location>
</feature>
<feature type="transmembrane region" description="Helical" evidence="2">
    <location>
        <begin position="42"/>
        <end position="58"/>
    </location>
</feature>
<keyword evidence="2" id="KW-0472">Membrane</keyword>
<evidence type="ECO:0000256" key="1">
    <source>
        <dbReference type="SAM" id="MobiDB-lite"/>
    </source>
</evidence>
<keyword evidence="4" id="KW-1185">Reference proteome</keyword>
<feature type="region of interest" description="Disordered" evidence="1">
    <location>
        <begin position="62"/>
        <end position="103"/>
    </location>
</feature>
<evidence type="ECO:0000256" key="2">
    <source>
        <dbReference type="SAM" id="Phobius"/>
    </source>
</evidence>
<dbReference type="RefSeq" id="WP_100866854.1">
    <property type="nucleotide sequence ID" value="NZ_PHUF01000003.1"/>
</dbReference>